<dbReference type="Proteomes" id="UP000193922">
    <property type="component" value="Unassembled WGS sequence"/>
</dbReference>
<proteinExistence type="predicted"/>
<dbReference type="GeneID" id="63807917"/>
<dbReference type="RefSeq" id="XP_040745578.1">
    <property type="nucleotide sequence ID" value="XM_040891269.1"/>
</dbReference>
<comment type="caution">
    <text evidence="1">The sequence shown here is derived from an EMBL/GenBank/DDBJ whole genome shotgun (WGS) entry which is preliminary data.</text>
</comment>
<sequence length="76" mass="8795">FISPLFSFSPICELPCFLLVCSTCLISPRTRLTDQRFILVERERNSRRTQTQAPIRFIFHTLRGSNINVAVDRPAK</sequence>
<name>A0A1Y1WG92_9FUNG</name>
<dbReference type="EMBL" id="MCFD01000003">
    <property type="protein sequence ID" value="ORX72154.1"/>
    <property type="molecule type" value="Genomic_DNA"/>
</dbReference>
<feature type="non-terminal residue" evidence="1">
    <location>
        <position position="1"/>
    </location>
</feature>
<evidence type="ECO:0000313" key="2">
    <source>
        <dbReference type="Proteomes" id="UP000193922"/>
    </source>
</evidence>
<keyword evidence="2" id="KW-1185">Reference proteome</keyword>
<organism evidence="1 2">
    <name type="scientific">Linderina pennispora</name>
    <dbReference type="NCBI Taxonomy" id="61395"/>
    <lineage>
        <taxon>Eukaryota</taxon>
        <taxon>Fungi</taxon>
        <taxon>Fungi incertae sedis</taxon>
        <taxon>Zoopagomycota</taxon>
        <taxon>Kickxellomycotina</taxon>
        <taxon>Kickxellomycetes</taxon>
        <taxon>Kickxellales</taxon>
        <taxon>Kickxellaceae</taxon>
        <taxon>Linderina</taxon>
    </lineage>
</organism>
<evidence type="ECO:0000313" key="1">
    <source>
        <dbReference type="EMBL" id="ORX72154.1"/>
    </source>
</evidence>
<accession>A0A1Y1WG92</accession>
<protein>
    <submittedName>
        <fullName evidence="1">Uncharacterized protein</fullName>
    </submittedName>
</protein>
<dbReference type="AlphaFoldDB" id="A0A1Y1WG92"/>
<reference evidence="1 2" key="1">
    <citation type="submission" date="2016-07" db="EMBL/GenBank/DDBJ databases">
        <title>Pervasive Adenine N6-methylation of Active Genes in Fungi.</title>
        <authorList>
            <consortium name="DOE Joint Genome Institute"/>
            <person name="Mondo S.J."/>
            <person name="Dannebaum R.O."/>
            <person name="Kuo R.C."/>
            <person name="Labutti K."/>
            <person name="Haridas S."/>
            <person name="Kuo A."/>
            <person name="Salamov A."/>
            <person name="Ahrendt S.R."/>
            <person name="Lipzen A."/>
            <person name="Sullivan W."/>
            <person name="Andreopoulos W.B."/>
            <person name="Clum A."/>
            <person name="Lindquist E."/>
            <person name="Daum C."/>
            <person name="Ramamoorthy G.K."/>
            <person name="Gryganskyi A."/>
            <person name="Culley D."/>
            <person name="Magnuson J.K."/>
            <person name="James T.Y."/>
            <person name="O'Malley M.A."/>
            <person name="Stajich J.E."/>
            <person name="Spatafora J.W."/>
            <person name="Visel A."/>
            <person name="Grigoriev I.V."/>
        </authorList>
    </citation>
    <scope>NUCLEOTIDE SEQUENCE [LARGE SCALE GENOMIC DNA]</scope>
    <source>
        <strain evidence="1 2">ATCC 12442</strain>
    </source>
</reference>
<gene>
    <name evidence="1" type="ORF">DL89DRAFT_321255</name>
</gene>